<dbReference type="GeneID" id="93099173"/>
<reference evidence="2 3" key="1">
    <citation type="submission" date="2021-02" db="EMBL/GenBank/DDBJ databases">
        <title>FDA dAtabase for Regulatory Grade micrObial Sequences (FDA-ARGOS): Supporting development and validation of Infectious Disease Dx tests.</title>
        <authorList>
            <person name="Carlson P."/>
            <person name="Fischbach M."/>
            <person name="Hastie J."/>
            <person name="Bilen M."/>
            <person name="Cheng A."/>
            <person name="Tallon L."/>
            <person name="Sadzewicz L."/>
            <person name="Zhao X."/>
            <person name="Boylan J."/>
            <person name="Ott S."/>
            <person name="Bowen H."/>
            <person name="Vavikolanu K."/>
            <person name="Mehta A."/>
            <person name="Aluvathingal J."/>
            <person name="Nadendla S."/>
            <person name="Yan Y."/>
            <person name="Sichtig H."/>
        </authorList>
    </citation>
    <scope>NUCLEOTIDE SEQUENCE [LARGE SCALE GENOMIC DNA]</scope>
    <source>
        <strain evidence="2 3">FDAARGOS_1229</strain>
    </source>
</reference>
<sequence length="91" mass="10572">MKTIYLLITCLLIQWGVFAQEGVNFRDLTFNEALAQAKAEKKMVFMDCYTSWCGPCKNMTNNVFPQKAAGDYFNPRFVCVNMTWKKEKVKN</sequence>
<dbReference type="SUPFAM" id="SSF52833">
    <property type="entry name" value="Thioredoxin-like"/>
    <property type="match status" value="1"/>
</dbReference>
<dbReference type="InterPro" id="IPR017937">
    <property type="entry name" value="Thioredoxin_CS"/>
</dbReference>
<evidence type="ECO:0000313" key="3">
    <source>
        <dbReference type="Proteomes" id="UP000654720"/>
    </source>
</evidence>
<dbReference type="PROSITE" id="PS00194">
    <property type="entry name" value="THIOREDOXIN_1"/>
    <property type="match status" value="1"/>
</dbReference>
<dbReference type="Proteomes" id="UP000654720">
    <property type="component" value="Chromosome"/>
</dbReference>
<protein>
    <submittedName>
        <fullName evidence="2">Thioredoxin family protein</fullName>
    </submittedName>
</protein>
<keyword evidence="1" id="KW-0676">Redox-active center</keyword>
<name>A0ABX7HAM2_9BACT</name>
<dbReference type="EMBL" id="CP069450">
    <property type="protein sequence ID" value="QRO51848.1"/>
    <property type="molecule type" value="Genomic_DNA"/>
</dbReference>
<dbReference type="InterPro" id="IPR036249">
    <property type="entry name" value="Thioredoxin-like_sf"/>
</dbReference>
<proteinExistence type="predicted"/>
<dbReference type="Pfam" id="PF13899">
    <property type="entry name" value="Thioredoxin_7"/>
    <property type="match status" value="1"/>
</dbReference>
<dbReference type="RefSeq" id="WP_051465610.1">
    <property type="nucleotide sequence ID" value="NZ_CAJKXH010000010.1"/>
</dbReference>
<dbReference type="Gene3D" id="3.40.30.10">
    <property type="entry name" value="Glutaredoxin"/>
    <property type="match status" value="1"/>
</dbReference>
<gene>
    <name evidence="2" type="ORF">I6J59_09770</name>
</gene>
<organism evidence="2 3">
    <name type="scientific">Butyricimonas virosa</name>
    <dbReference type="NCBI Taxonomy" id="544645"/>
    <lineage>
        <taxon>Bacteria</taxon>
        <taxon>Pseudomonadati</taxon>
        <taxon>Bacteroidota</taxon>
        <taxon>Bacteroidia</taxon>
        <taxon>Bacteroidales</taxon>
        <taxon>Odoribacteraceae</taxon>
        <taxon>Butyricimonas</taxon>
    </lineage>
</organism>
<keyword evidence="3" id="KW-1185">Reference proteome</keyword>
<evidence type="ECO:0000313" key="2">
    <source>
        <dbReference type="EMBL" id="QRO51848.1"/>
    </source>
</evidence>
<evidence type="ECO:0000256" key="1">
    <source>
        <dbReference type="ARBA" id="ARBA00023284"/>
    </source>
</evidence>
<accession>A0ABX7HAM2</accession>